<dbReference type="Proteomes" id="UP000662314">
    <property type="component" value="Unassembled WGS sequence"/>
</dbReference>
<dbReference type="Pfam" id="PF01609">
    <property type="entry name" value="DDE_Tnp_1"/>
    <property type="match status" value="1"/>
</dbReference>
<dbReference type="GO" id="GO:0003677">
    <property type="term" value="F:DNA binding"/>
    <property type="evidence" value="ECO:0007669"/>
    <property type="project" value="InterPro"/>
</dbReference>
<accession>A0A8J7I9B1</accession>
<dbReference type="NCBIfam" id="NF033564">
    <property type="entry name" value="transpos_ISAs1"/>
    <property type="match status" value="1"/>
</dbReference>
<dbReference type="GO" id="GO:0004803">
    <property type="term" value="F:transposase activity"/>
    <property type="evidence" value="ECO:0007669"/>
    <property type="project" value="InterPro"/>
</dbReference>
<dbReference type="PANTHER" id="PTHR30298:SF0">
    <property type="entry name" value="PROTEIN YBFL-RELATED"/>
    <property type="match status" value="1"/>
</dbReference>
<dbReference type="InterPro" id="IPR051698">
    <property type="entry name" value="Transposase_11-like"/>
</dbReference>
<gene>
    <name evidence="2" type="ORF">I8752_21440</name>
</gene>
<comment type="caution">
    <text evidence="2">The sequence shown here is derived from an EMBL/GenBank/DDBJ whole genome shotgun (WGS) entry which is preliminary data.</text>
</comment>
<protein>
    <submittedName>
        <fullName evidence="2">ISAs1 family transposase</fullName>
    </submittedName>
</protein>
<sequence length="185" mass="21062">MPKKTCQLIIDSGNDYVIAVKENQPKLDRHIHNVAAKTKPTSRYIATEKTRDRLTKRTVEVFHDLDGIDPKWIGIKSLIRVERVGTRGGKQYHDIACYISSLICTAQEFAQGIRGHWGIENRLHWVKDVVLNEDRSTIHLGNPLANLSVLRALAINILRLNGHISIRTAHRFLSNEIDKLFALVQ</sequence>
<dbReference type="PANTHER" id="PTHR30298">
    <property type="entry name" value="H REPEAT-ASSOCIATED PREDICTED TRANSPOSASE"/>
    <property type="match status" value="1"/>
</dbReference>
<keyword evidence="3" id="KW-1185">Reference proteome</keyword>
<name>A0A8J7I9B1_9NOST</name>
<dbReference type="InterPro" id="IPR002559">
    <property type="entry name" value="Transposase_11"/>
</dbReference>
<proteinExistence type="predicted"/>
<dbReference type="AlphaFoldDB" id="A0A8J7I9B1"/>
<organism evidence="2 3">
    <name type="scientific">Dendronalium phyllosphericum CENA369</name>
    <dbReference type="NCBI Taxonomy" id="1725256"/>
    <lineage>
        <taxon>Bacteria</taxon>
        <taxon>Bacillati</taxon>
        <taxon>Cyanobacteriota</taxon>
        <taxon>Cyanophyceae</taxon>
        <taxon>Nostocales</taxon>
        <taxon>Nostocaceae</taxon>
        <taxon>Dendronalium</taxon>
        <taxon>Dendronalium phyllosphericum</taxon>
    </lineage>
</organism>
<feature type="domain" description="Transposase IS4-like" evidence="1">
    <location>
        <begin position="9"/>
        <end position="157"/>
    </location>
</feature>
<evidence type="ECO:0000313" key="2">
    <source>
        <dbReference type="EMBL" id="MBH8575526.1"/>
    </source>
</evidence>
<dbReference type="GO" id="GO:0006313">
    <property type="term" value="P:DNA transposition"/>
    <property type="evidence" value="ECO:0007669"/>
    <property type="project" value="InterPro"/>
</dbReference>
<evidence type="ECO:0000313" key="3">
    <source>
        <dbReference type="Proteomes" id="UP000662314"/>
    </source>
</evidence>
<evidence type="ECO:0000259" key="1">
    <source>
        <dbReference type="Pfam" id="PF01609"/>
    </source>
</evidence>
<dbReference type="InterPro" id="IPR047647">
    <property type="entry name" value="ISAs1_transpos"/>
</dbReference>
<dbReference type="EMBL" id="JAECZA010000158">
    <property type="protein sequence ID" value="MBH8575526.1"/>
    <property type="molecule type" value="Genomic_DNA"/>
</dbReference>
<reference evidence="2 3" key="1">
    <citation type="journal article" date="2021" name="Int. J. Syst. Evol. Microbiol.">
        <title>Amazonocrinis nigriterrae gen. nov., sp. nov., Atlanticothrix silvestris gen. nov., sp. nov. and Dendronalium phyllosphericum gen. nov., sp. nov., nostocacean cyanobacteria from Brazilian environments.</title>
        <authorList>
            <person name="Alvarenga D.O."/>
            <person name="Andreote A.P.D."/>
            <person name="Branco L.H.Z."/>
            <person name="Delbaje E."/>
            <person name="Cruz R.B."/>
            <person name="Varani A.M."/>
            <person name="Fiore M.F."/>
        </authorList>
    </citation>
    <scope>NUCLEOTIDE SEQUENCE [LARGE SCALE GENOMIC DNA]</scope>
    <source>
        <strain evidence="2 3">CENA369</strain>
    </source>
</reference>
<dbReference type="RefSeq" id="WP_225895814.1">
    <property type="nucleotide sequence ID" value="NZ_CAWPUQ010000066.1"/>
</dbReference>